<dbReference type="OrthoDB" id="5802485at2759"/>
<keyword evidence="2" id="KW-1185">Reference proteome</keyword>
<dbReference type="Proteomes" id="UP000298663">
    <property type="component" value="Unassembled WGS sequence"/>
</dbReference>
<dbReference type="SUPFAM" id="SSF57501">
    <property type="entry name" value="Cystine-knot cytokines"/>
    <property type="match status" value="1"/>
</dbReference>
<gene>
    <name evidence="1" type="ORF">L596_015470</name>
</gene>
<accession>A0A4U5NF32</accession>
<sequence>MWHLTSDLTSWGVRLPRIINHVVCLCDRPATLSPYSKIRCEPLNYTMNVMLKKEGTVDYVHAEESFPLACVSISPIAERLEEDEDFMIPMKAALE</sequence>
<dbReference type="EMBL" id="AZBU02000004">
    <property type="protein sequence ID" value="TKR81629.1"/>
    <property type="molecule type" value="Genomic_DNA"/>
</dbReference>
<dbReference type="InterPro" id="IPR029034">
    <property type="entry name" value="Cystine-knot_cytokine"/>
</dbReference>
<reference evidence="1 2" key="2">
    <citation type="journal article" date="2019" name="G3 (Bethesda)">
        <title>Hybrid Assembly of the Genome of the Entomopathogenic Nematode Steinernema carpocapsae Identifies the X-Chromosome.</title>
        <authorList>
            <person name="Serra L."/>
            <person name="Macchietto M."/>
            <person name="Macias-Munoz A."/>
            <person name="McGill C.J."/>
            <person name="Rodriguez I.M."/>
            <person name="Rodriguez B."/>
            <person name="Murad R."/>
            <person name="Mortazavi A."/>
        </authorList>
    </citation>
    <scope>NUCLEOTIDE SEQUENCE [LARGE SCALE GENOMIC DNA]</scope>
    <source>
        <strain evidence="1 2">ALL</strain>
    </source>
</reference>
<reference evidence="1 2" key="1">
    <citation type="journal article" date="2015" name="Genome Biol.">
        <title>Comparative genomics of Steinernema reveals deeply conserved gene regulatory networks.</title>
        <authorList>
            <person name="Dillman A.R."/>
            <person name="Macchietto M."/>
            <person name="Porter C.F."/>
            <person name="Rogers A."/>
            <person name="Williams B."/>
            <person name="Antoshechkin I."/>
            <person name="Lee M.M."/>
            <person name="Goodwin Z."/>
            <person name="Lu X."/>
            <person name="Lewis E.E."/>
            <person name="Goodrich-Blair H."/>
            <person name="Stock S.P."/>
            <person name="Adams B.J."/>
            <person name="Sternberg P.W."/>
            <person name="Mortazavi A."/>
        </authorList>
    </citation>
    <scope>NUCLEOTIDE SEQUENCE [LARGE SCALE GENOMIC DNA]</scope>
    <source>
        <strain evidence="1 2">ALL</strain>
    </source>
</reference>
<organism evidence="1 2">
    <name type="scientific">Steinernema carpocapsae</name>
    <name type="common">Entomopathogenic nematode</name>
    <dbReference type="NCBI Taxonomy" id="34508"/>
    <lineage>
        <taxon>Eukaryota</taxon>
        <taxon>Metazoa</taxon>
        <taxon>Ecdysozoa</taxon>
        <taxon>Nematoda</taxon>
        <taxon>Chromadorea</taxon>
        <taxon>Rhabditida</taxon>
        <taxon>Tylenchina</taxon>
        <taxon>Panagrolaimomorpha</taxon>
        <taxon>Strongyloidoidea</taxon>
        <taxon>Steinernematidae</taxon>
        <taxon>Steinernema</taxon>
    </lineage>
</organism>
<evidence type="ECO:0000313" key="1">
    <source>
        <dbReference type="EMBL" id="TKR81629.1"/>
    </source>
</evidence>
<name>A0A4U5NF32_STECR</name>
<evidence type="ECO:0000313" key="2">
    <source>
        <dbReference type="Proteomes" id="UP000298663"/>
    </source>
</evidence>
<dbReference type="AlphaFoldDB" id="A0A4U5NF32"/>
<proteinExistence type="predicted"/>
<comment type="caution">
    <text evidence="1">The sequence shown here is derived from an EMBL/GenBank/DDBJ whole genome shotgun (WGS) entry which is preliminary data.</text>
</comment>
<protein>
    <submittedName>
        <fullName evidence="1">Uncharacterized protein</fullName>
    </submittedName>
</protein>